<protein>
    <submittedName>
        <fullName evidence="2">DUF1493 family protein</fullName>
    </submittedName>
</protein>
<dbReference type="Proteomes" id="UP000305041">
    <property type="component" value="Unassembled WGS sequence"/>
</dbReference>
<reference evidence="2 3" key="1">
    <citation type="submission" date="2019-05" db="EMBL/GenBank/DDBJ databases">
        <title>Draft genome sequence of Pelagicola sp. DSW4-44.</title>
        <authorList>
            <person name="Oh J."/>
        </authorList>
    </citation>
    <scope>NUCLEOTIDE SEQUENCE [LARGE SCALE GENOMIC DNA]</scope>
    <source>
        <strain evidence="2 3">DSW4-44</strain>
    </source>
</reference>
<keyword evidence="1" id="KW-0472">Membrane</keyword>
<proteinExistence type="predicted"/>
<dbReference type="Pfam" id="PF07377">
    <property type="entry name" value="DUF1493"/>
    <property type="match status" value="1"/>
</dbReference>
<keyword evidence="1" id="KW-1133">Transmembrane helix</keyword>
<organism evidence="2 3">
    <name type="scientific">Parasedimentitalea maritima</name>
    <dbReference type="NCBI Taxonomy" id="2578117"/>
    <lineage>
        <taxon>Bacteria</taxon>
        <taxon>Pseudomonadati</taxon>
        <taxon>Pseudomonadota</taxon>
        <taxon>Alphaproteobacteria</taxon>
        <taxon>Rhodobacterales</taxon>
        <taxon>Paracoccaceae</taxon>
        <taxon>Parasedimentitalea</taxon>
    </lineage>
</organism>
<dbReference type="InterPro" id="IPR010862">
    <property type="entry name" value="DUF1493"/>
</dbReference>
<comment type="caution">
    <text evidence="2">The sequence shown here is derived from an EMBL/GenBank/DDBJ whole genome shotgun (WGS) entry which is preliminary data.</text>
</comment>
<evidence type="ECO:0000256" key="1">
    <source>
        <dbReference type="SAM" id="Phobius"/>
    </source>
</evidence>
<sequence>MSLREGILSLAAEFSCNKSNGTEQSDLLGAIGLEGADAIEFLEKYMERFSVDLSALKWEFHFNADEPPYRRRVLPVDVDGRVIPYMPLTLAQLVSAAELGRWQLNYPDHTLRSGLGARFSMCIAAVLLVLLMVLYSFL</sequence>
<name>A0ABY2V2Y5_9RHOB</name>
<keyword evidence="3" id="KW-1185">Reference proteome</keyword>
<dbReference type="EMBL" id="VAUA01000001">
    <property type="protein sequence ID" value="TLP69160.1"/>
    <property type="molecule type" value="Genomic_DNA"/>
</dbReference>
<feature type="transmembrane region" description="Helical" evidence="1">
    <location>
        <begin position="119"/>
        <end position="137"/>
    </location>
</feature>
<keyword evidence="1" id="KW-0812">Transmembrane</keyword>
<evidence type="ECO:0000313" key="2">
    <source>
        <dbReference type="EMBL" id="TLP69160.1"/>
    </source>
</evidence>
<gene>
    <name evidence="2" type="ORF">FEE96_02410</name>
</gene>
<accession>A0ABY2V2Y5</accession>
<dbReference type="RefSeq" id="WP_138161392.1">
    <property type="nucleotide sequence ID" value="NZ_VAUA01000001.1"/>
</dbReference>
<evidence type="ECO:0000313" key="3">
    <source>
        <dbReference type="Proteomes" id="UP000305041"/>
    </source>
</evidence>